<dbReference type="Gene3D" id="1.20.1250.20">
    <property type="entry name" value="MFS general substrate transporter like domains"/>
    <property type="match status" value="1"/>
</dbReference>
<keyword evidence="4 5" id="KW-0472">Membrane</keyword>
<organism evidence="8 9">
    <name type="scientific">Pichia sorbitophila (strain ATCC MYA-4447 / BCRC 22081 / CBS 7064 / NBRC 10061 / NRRL Y-12695)</name>
    <name type="common">Hybrid yeast</name>
    <dbReference type="NCBI Taxonomy" id="559304"/>
    <lineage>
        <taxon>Eukaryota</taxon>
        <taxon>Fungi</taxon>
        <taxon>Dikarya</taxon>
        <taxon>Ascomycota</taxon>
        <taxon>Saccharomycotina</taxon>
        <taxon>Pichiomycetes</taxon>
        <taxon>Debaryomycetaceae</taxon>
        <taxon>Millerozyma</taxon>
    </lineage>
</organism>
<dbReference type="InterPro" id="IPR036259">
    <property type="entry name" value="MFS_trans_sf"/>
</dbReference>
<comment type="subcellular location">
    <subcellularLocation>
        <location evidence="1">Membrane</location>
        <topology evidence="1">Multi-pass membrane protein</topology>
    </subcellularLocation>
</comment>
<dbReference type="PANTHER" id="PTHR23502">
    <property type="entry name" value="MAJOR FACILITATOR SUPERFAMILY"/>
    <property type="match status" value="1"/>
</dbReference>
<evidence type="ECO:0000256" key="4">
    <source>
        <dbReference type="ARBA" id="ARBA00023136"/>
    </source>
</evidence>
<evidence type="ECO:0000313" key="8">
    <source>
        <dbReference type="EMBL" id="CCE85149.1"/>
    </source>
</evidence>
<dbReference type="SUPFAM" id="SSF103473">
    <property type="entry name" value="MFS general substrate transporter"/>
    <property type="match status" value="1"/>
</dbReference>
<dbReference type="HOGENOM" id="CLU_008455_11_5_1"/>
<name>G8Y688_PICSO</name>
<feature type="transmembrane region" description="Helical" evidence="5">
    <location>
        <begin position="381"/>
        <end position="402"/>
    </location>
</feature>
<evidence type="ECO:0000256" key="5">
    <source>
        <dbReference type="SAM" id="Phobius"/>
    </source>
</evidence>
<dbReference type="OrthoDB" id="3936150at2759"/>
<dbReference type="GO" id="GO:0022857">
    <property type="term" value="F:transmembrane transporter activity"/>
    <property type="evidence" value="ECO:0007669"/>
    <property type="project" value="InterPro"/>
</dbReference>
<feature type="transmembrane region" description="Helical" evidence="5">
    <location>
        <begin position="202"/>
        <end position="219"/>
    </location>
</feature>
<dbReference type="InterPro" id="IPR020846">
    <property type="entry name" value="MFS_dom"/>
</dbReference>
<evidence type="ECO:0000256" key="2">
    <source>
        <dbReference type="ARBA" id="ARBA00022692"/>
    </source>
</evidence>
<evidence type="ECO:0000256" key="1">
    <source>
        <dbReference type="ARBA" id="ARBA00004141"/>
    </source>
</evidence>
<evidence type="ECO:0000256" key="3">
    <source>
        <dbReference type="ARBA" id="ARBA00022989"/>
    </source>
</evidence>
<dbReference type="EMBL" id="FO082049">
    <property type="protein sequence ID" value="CCE84118.1"/>
    <property type="molecule type" value="Genomic_DNA"/>
</dbReference>
<dbReference type="CDD" id="cd17323">
    <property type="entry name" value="MFS_Tpo1_MDR_like"/>
    <property type="match status" value="1"/>
</dbReference>
<feature type="domain" description="Major facilitator superfamily (MFS) profile" evidence="6">
    <location>
        <begin position="44"/>
        <end position="476"/>
    </location>
</feature>
<dbReference type="EMBL" id="FO082048">
    <property type="protein sequence ID" value="CCE85149.1"/>
    <property type="molecule type" value="Genomic_DNA"/>
</dbReference>
<evidence type="ECO:0000313" key="7">
    <source>
        <dbReference type="EMBL" id="CCE84118.1"/>
    </source>
</evidence>
<keyword evidence="9" id="KW-1185">Reference proteome</keyword>
<protein>
    <submittedName>
        <fullName evidence="8">Piso0_004721 protein</fullName>
    </submittedName>
</protein>
<dbReference type="PANTHER" id="PTHR23502:SF47">
    <property type="entry name" value="MAJOR FACILITATOR SUPERFAMILY (MFS) PROFILE DOMAIN-CONTAINING PROTEIN-RELATED"/>
    <property type="match status" value="1"/>
</dbReference>
<dbReference type="STRING" id="559304.G8Y688"/>
<dbReference type="InterPro" id="IPR011701">
    <property type="entry name" value="MFS"/>
</dbReference>
<proteinExistence type="predicted"/>
<dbReference type="Pfam" id="PF07690">
    <property type="entry name" value="MFS_1"/>
    <property type="match status" value="1"/>
</dbReference>
<feature type="transmembrane region" description="Helical" evidence="5">
    <location>
        <begin position="312"/>
        <end position="335"/>
    </location>
</feature>
<keyword evidence="2 5" id="KW-0812">Transmembrane</keyword>
<feature type="transmembrane region" description="Helical" evidence="5">
    <location>
        <begin position="42"/>
        <end position="62"/>
    </location>
</feature>
<dbReference type="GO" id="GO:0005886">
    <property type="term" value="C:plasma membrane"/>
    <property type="evidence" value="ECO:0007669"/>
    <property type="project" value="TreeGrafter"/>
</dbReference>
<reference evidence="8" key="1">
    <citation type="submission" date="2011-10" db="EMBL/GenBank/DDBJ databases">
        <authorList>
            <person name="Genoscope - CEA"/>
        </authorList>
    </citation>
    <scope>NUCLEOTIDE SEQUENCE</scope>
</reference>
<evidence type="ECO:0000259" key="6">
    <source>
        <dbReference type="PROSITE" id="PS50850"/>
    </source>
</evidence>
<feature type="transmembrane region" description="Helical" evidence="5">
    <location>
        <begin position="169"/>
        <end position="190"/>
    </location>
</feature>
<dbReference type="InParanoid" id="G8Y688"/>
<feature type="transmembrane region" description="Helical" evidence="5">
    <location>
        <begin position="82"/>
        <end position="101"/>
    </location>
</feature>
<evidence type="ECO:0000313" key="9">
    <source>
        <dbReference type="Proteomes" id="UP000005222"/>
    </source>
</evidence>
<dbReference type="PROSITE" id="PS50850">
    <property type="entry name" value="MFS"/>
    <property type="match status" value="1"/>
</dbReference>
<feature type="transmembrane region" description="Helical" evidence="5">
    <location>
        <begin position="131"/>
        <end position="149"/>
    </location>
</feature>
<dbReference type="OMA" id="FLIWIMA"/>
<dbReference type="Proteomes" id="UP000005222">
    <property type="component" value="Chromosome L"/>
</dbReference>
<feature type="transmembrane region" description="Helical" evidence="5">
    <location>
        <begin position="448"/>
        <end position="471"/>
    </location>
</feature>
<reference evidence="9" key="2">
    <citation type="journal article" date="2012" name="G3 (Bethesda)">
        <title>Pichia sorbitophila, an interspecies yeast hybrid reveals early steps of genome resolution following polyploidization.</title>
        <authorList>
            <person name="Leh Louis V."/>
            <person name="Despons L."/>
            <person name="Friedrich A."/>
            <person name="Martin T."/>
            <person name="Durrens P."/>
            <person name="Casaregola S."/>
            <person name="Neuveglise C."/>
            <person name="Fairhead C."/>
            <person name="Marck C."/>
            <person name="Cruz J.A."/>
            <person name="Straub M.L."/>
            <person name="Kugler V."/>
            <person name="Sacerdot C."/>
            <person name="Uzunov Z."/>
            <person name="Thierry A."/>
            <person name="Weiss S."/>
            <person name="Bleykasten C."/>
            <person name="De Montigny J."/>
            <person name="Jacques N."/>
            <person name="Jung P."/>
            <person name="Lemaire M."/>
            <person name="Mallet S."/>
            <person name="Morel G."/>
            <person name="Richard G.F."/>
            <person name="Sarkar A."/>
            <person name="Savel G."/>
            <person name="Schacherer J."/>
            <person name="Seret M.L."/>
            <person name="Talla E."/>
            <person name="Samson G."/>
            <person name="Jubin C."/>
            <person name="Poulain J."/>
            <person name="Vacherie B."/>
            <person name="Barbe V."/>
            <person name="Pelletier E."/>
            <person name="Sherman D.J."/>
            <person name="Westhof E."/>
            <person name="Weissenbach J."/>
            <person name="Baret P.V."/>
            <person name="Wincker P."/>
            <person name="Gaillardin C."/>
            <person name="Dujon B."/>
            <person name="Souciet J.L."/>
        </authorList>
    </citation>
    <scope>NUCLEOTIDE SEQUENCE [LARGE SCALE GENOMIC DNA]</scope>
    <source>
        <strain evidence="9">ATCC MYA-4447 / BCRC 22081 / CBS 7064 / NBRC 10061 / NRRL Y-12695</strain>
    </source>
</reference>
<keyword evidence="3 5" id="KW-1133">Transmembrane helix</keyword>
<sequence length="486" mass="54355">MDLIRLYKQDYVIPDSAKSFVVDLDSNDDDKDPMKWSLMEKISCTVVLTLMAFFVTLASAIGSGTYNYVSAEFGVSKEVAELTTSMYLVGFAIGAPFLAPLCEEVGRLSIYIIGMLLFSLFQIGAATSQNMASLAICRFFAGFFGTTPLSNAGGSIADIWEPDMRTIMFPLYGSAGFLGPVFGPLVGSYLAETNDGWRWTNYLVAILGFVNLLVIFFFMPETFRPIITDIKAAKIRKMTGDKAFLSIHEVQRQGRSMFSWQVFLRPFLFAVFEPIVTSFTIVITITYIVLFTDFEAFPIIFSIWGFSPAKSSLPFIAVALGILFTMCVITPISYAHFMREARKSETERNLQPEIRLIPLMAVCWCIPVSLFWIAWVTYDSISPWAAIISTFFLGVGLMQVFLTTYSYLIDSYGSASASALSTLTLVRYNASAGMVHVADPMYKNLGIHWAATLLAFLAVLLCAVPFFFWFYGPRIRSYSKYTVKKH</sequence>
<dbReference type="eggNOG" id="KOG0255">
    <property type="taxonomic scope" value="Eukaryota"/>
</dbReference>
<dbReference type="Proteomes" id="UP000005222">
    <property type="component" value="Chromosome K"/>
</dbReference>
<dbReference type="AlphaFoldDB" id="G8Y688"/>
<feature type="transmembrane region" description="Helical" evidence="5">
    <location>
        <begin position="356"/>
        <end position="375"/>
    </location>
</feature>
<feature type="transmembrane region" description="Helical" evidence="5">
    <location>
        <begin position="267"/>
        <end position="292"/>
    </location>
</feature>
<feature type="transmembrane region" description="Helical" evidence="5">
    <location>
        <begin position="409"/>
        <end position="428"/>
    </location>
</feature>
<gene>
    <name evidence="8" type="primary">Piso0_004721</name>
    <name evidence="7" type="ORF">GNLVRS01_PISO0K23110g</name>
    <name evidence="8" type="ORF">GNLVRS01_PISO0L23111g</name>
</gene>
<accession>G8Y688</accession>
<feature type="transmembrane region" description="Helical" evidence="5">
    <location>
        <begin position="108"/>
        <end position="125"/>
    </location>
</feature>